<comment type="similarity">
    <text evidence="1">Belongs to the round spermatid basic protein 1 family.</text>
</comment>
<feature type="region of interest" description="Disordered" evidence="2">
    <location>
        <begin position="109"/>
        <end position="132"/>
    </location>
</feature>
<dbReference type="PANTHER" id="PTHR13354:SF11">
    <property type="entry name" value="LYSINE-SPECIFIC DEMETHYLASE 9"/>
    <property type="match status" value="1"/>
</dbReference>
<feature type="region of interest" description="Disordered" evidence="2">
    <location>
        <begin position="163"/>
        <end position="182"/>
    </location>
</feature>
<feature type="compositionally biased region" description="Basic residues" evidence="2">
    <location>
        <begin position="758"/>
        <end position="769"/>
    </location>
</feature>
<protein>
    <recommendedName>
        <fullName evidence="5">Round spermatid basic protein 1-like protein</fullName>
    </recommendedName>
</protein>
<dbReference type="EMBL" id="JAPXFL010000042">
    <property type="protein sequence ID" value="KAK9496876.1"/>
    <property type="molecule type" value="Genomic_DNA"/>
</dbReference>
<evidence type="ECO:0008006" key="5">
    <source>
        <dbReference type="Google" id="ProtNLM"/>
    </source>
</evidence>
<name>A0AAW1CFK6_9HEMI</name>
<accession>A0AAW1CFK6</accession>
<feature type="region of interest" description="Disordered" evidence="2">
    <location>
        <begin position="667"/>
        <end position="882"/>
    </location>
</feature>
<organism evidence="3 4">
    <name type="scientific">Rhynocoris fuscipes</name>
    <dbReference type="NCBI Taxonomy" id="488301"/>
    <lineage>
        <taxon>Eukaryota</taxon>
        <taxon>Metazoa</taxon>
        <taxon>Ecdysozoa</taxon>
        <taxon>Arthropoda</taxon>
        <taxon>Hexapoda</taxon>
        <taxon>Insecta</taxon>
        <taxon>Pterygota</taxon>
        <taxon>Neoptera</taxon>
        <taxon>Paraneoptera</taxon>
        <taxon>Hemiptera</taxon>
        <taxon>Heteroptera</taxon>
        <taxon>Panheteroptera</taxon>
        <taxon>Cimicomorpha</taxon>
        <taxon>Reduviidae</taxon>
        <taxon>Harpactorinae</taxon>
        <taxon>Harpactorini</taxon>
        <taxon>Rhynocoris</taxon>
    </lineage>
</organism>
<feature type="compositionally biased region" description="Basic and acidic residues" evidence="2">
    <location>
        <begin position="703"/>
        <end position="724"/>
    </location>
</feature>
<evidence type="ECO:0000313" key="4">
    <source>
        <dbReference type="Proteomes" id="UP001461498"/>
    </source>
</evidence>
<dbReference type="AlphaFoldDB" id="A0AAW1CFK6"/>
<dbReference type="Proteomes" id="UP001461498">
    <property type="component" value="Unassembled WGS sequence"/>
</dbReference>
<sequence>MASETLECAVVSFSSGGRIDTRSITNQVKNNNDLDISMNIVSEIMCERSFNDINNDKCSDKNNVNQSELLKQTNTSQITKNLFNTTCNIDEQQLKHEFTTITQKDNEQLVQSVKKQKERDKNGASKNEKGLNETSHSLNLNCEKIVPKHIKFDLVYSDLKAKDDKEEKHKTGKDEKDERNVKVQCESANEKITVNGRRNSENDKKVLKHSDSRKSSSDRHFCSKCYKRQKIKRASIGVQCRRDKSINKLSNAIPFSSYNPVVYGSLSRNLHPAFDNLKYARFMRVETYPNGGASVIHMYQEELQSLSPTEIQELASEFFKVVFSEDENGSAYHVMGIVHNSASYLPDLLEYMADHYSNLTVKNGILGRGSDIETTTMNQYRNQVHKHYKYGTVRHGPLHQISLVGTVTEEVGGYFPDLLQRLEDNPFLKMTMPWGPLSIVQMETPEESNDGPILWIRPGEQLVPTVDFKSPFKRRRTGINELKNLQYLPRMSEAREYLFEDRTKAHADHVGHGLDRMTTAAVGVLKAITAGEKLPYNRITKDVVAFHAADFNELVEKLQLDLHEPPISQCVQWIEDAKLNQLRREGIRYARISLCDNDIYFLPRNIIHQFRTVSAVTSIAWHVRLQQYYKDELTDLQRVKQSRVVSGLSPSSHVYREKSEKLLSKCNDTVNPLDSTTPAKPISPLSAQNTPKDIQKGQKRRSSKSESSSKDQVSKKQRENDDHYKKKKESRKSDDSKNRGHHRISSSSSSSTTEHHKSSSKSHSDKHRSSKDSSVIIQKSNTDIRSPTSGSTVVADHDRHRVFPGQSSTSTSSSSSTSLNRSDHHRSHKIHKTIINQSTKRKENIDHSNRSEHSNQIRHKDSHHNRRKSLDNSKPGGTSRIIKEKCALISDKGREIVTTDKCDSTTKSDNSPNCDNYNIIYNQNQTNSIIVTNQNDKDEILTSPKASCDLIDNMNINKNLNPNKVLETSYINDTEVSASNIPDKVDLMESNITDTEVLSSNNNTEVLSSNITNTEVFAPSSTNTEVSESNITDTEVLTIFQEPLNNSNSINQCDNVKNLSVPNE</sequence>
<proteinExistence type="inferred from homology"/>
<comment type="caution">
    <text evidence="3">The sequence shown here is derived from an EMBL/GenBank/DDBJ whole genome shotgun (WGS) entry which is preliminary data.</text>
</comment>
<gene>
    <name evidence="3" type="ORF">O3M35_012903</name>
</gene>
<feature type="compositionally biased region" description="Basic residues" evidence="2">
    <location>
        <begin position="823"/>
        <end position="832"/>
    </location>
</feature>
<feature type="compositionally biased region" description="Basic and acidic residues" evidence="2">
    <location>
        <begin position="163"/>
        <end position="181"/>
    </location>
</feature>
<feature type="compositionally biased region" description="Polar residues" evidence="2">
    <location>
        <begin position="775"/>
        <end position="792"/>
    </location>
</feature>
<feature type="compositionally biased region" description="Basic and acidic residues" evidence="2">
    <location>
        <begin position="840"/>
        <end position="859"/>
    </location>
</feature>
<feature type="compositionally biased region" description="Low complexity" evidence="2">
    <location>
        <begin position="807"/>
        <end position="818"/>
    </location>
</feature>
<evidence type="ECO:0000256" key="2">
    <source>
        <dbReference type="SAM" id="MobiDB-lite"/>
    </source>
</evidence>
<keyword evidence="4" id="KW-1185">Reference proteome</keyword>
<evidence type="ECO:0000256" key="1">
    <source>
        <dbReference type="ARBA" id="ARBA00010560"/>
    </source>
</evidence>
<evidence type="ECO:0000313" key="3">
    <source>
        <dbReference type="EMBL" id="KAK9496876.1"/>
    </source>
</evidence>
<reference evidence="3 4" key="1">
    <citation type="submission" date="2022-12" db="EMBL/GenBank/DDBJ databases">
        <title>Chromosome-level genome assembly of true bugs.</title>
        <authorList>
            <person name="Ma L."/>
            <person name="Li H."/>
        </authorList>
    </citation>
    <scope>NUCLEOTIDE SEQUENCE [LARGE SCALE GENOMIC DNA]</scope>
    <source>
        <strain evidence="3">Lab_2022b</strain>
    </source>
</reference>
<dbReference type="InterPro" id="IPR026306">
    <property type="entry name" value="RSBN1/Dpy-2/CEP530"/>
</dbReference>
<feature type="region of interest" description="Disordered" evidence="2">
    <location>
        <begin position="194"/>
        <end position="218"/>
    </location>
</feature>
<dbReference type="PANTHER" id="PTHR13354">
    <property type="entry name" value="ROUND SPERMATID BASIC PROTEIN 1"/>
    <property type="match status" value="1"/>
</dbReference>
<dbReference type="GO" id="GO:0005634">
    <property type="term" value="C:nucleus"/>
    <property type="evidence" value="ECO:0007669"/>
    <property type="project" value="InterPro"/>
</dbReference>
<feature type="compositionally biased region" description="Basic and acidic residues" evidence="2">
    <location>
        <begin position="115"/>
        <end position="131"/>
    </location>
</feature>
<feature type="compositionally biased region" description="Polar residues" evidence="2">
    <location>
        <begin position="667"/>
        <end position="678"/>
    </location>
</feature>
<feature type="compositionally biased region" description="Basic and acidic residues" evidence="2">
    <location>
        <begin position="198"/>
        <end position="218"/>
    </location>
</feature>